<dbReference type="FunFam" id="3.20.20.100:FF:000064">
    <property type="entry name" value="Aldo-keto reductase 1a"/>
    <property type="match status" value="1"/>
</dbReference>
<dbReference type="InterPro" id="IPR023210">
    <property type="entry name" value="NADP_OxRdtase_dom"/>
</dbReference>
<dbReference type="GO" id="GO:0016491">
    <property type="term" value="F:oxidoreductase activity"/>
    <property type="evidence" value="ECO:0007669"/>
    <property type="project" value="InterPro"/>
</dbReference>
<dbReference type="InterPro" id="IPR020471">
    <property type="entry name" value="AKR"/>
</dbReference>
<dbReference type="eggNOG" id="KOG1577">
    <property type="taxonomic scope" value="Eukaryota"/>
</dbReference>
<proteinExistence type="predicted"/>
<reference evidence="4" key="2">
    <citation type="submission" date="2025-08" db="UniProtKB">
        <authorList>
            <consortium name="Ensembl"/>
        </authorList>
    </citation>
    <scope>IDENTIFICATION</scope>
</reference>
<feature type="signal peptide" evidence="2">
    <location>
        <begin position="1"/>
        <end position="18"/>
    </location>
</feature>
<dbReference type="Ensembl" id="ENSCSAVT00000002689.1">
    <property type="protein sequence ID" value="ENSCSAVP00000002648.1"/>
    <property type="gene ID" value="ENSCSAVG00000001566.1"/>
</dbReference>
<evidence type="ECO:0000256" key="1">
    <source>
        <dbReference type="SAM" id="MobiDB-lite"/>
    </source>
</evidence>
<evidence type="ECO:0000313" key="5">
    <source>
        <dbReference type="Proteomes" id="UP000007875"/>
    </source>
</evidence>
<feature type="region of interest" description="Disordered" evidence="1">
    <location>
        <begin position="46"/>
        <end position="91"/>
    </location>
</feature>
<keyword evidence="2" id="KW-0732">Signal</keyword>
<feature type="chain" id="PRO_5003577937" description="NADP-dependent oxidoreductase domain-containing protein" evidence="2">
    <location>
        <begin position="19"/>
        <end position="429"/>
    </location>
</feature>
<dbReference type="GeneTree" id="ENSGT00940000167992"/>
<evidence type="ECO:0000313" key="4">
    <source>
        <dbReference type="Ensembl" id="ENSCSAVP00000002648.1"/>
    </source>
</evidence>
<organism evidence="4 5">
    <name type="scientific">Ciona savignyi</name>
    <name type="common">Pacific transparent sea squirt</name>
    <dbReference type="NCBI Taxonomy" id="51511"/>
    <lineage>
        <taxon>Eukaryota</taxon>
        <taxon>Metazoa</taxon>
        <taxon>Chordata</taxon>
        <taxon>Tunicata</taxon>
        <taxon>Ascidiacea</taxon>
        <taxon>Phlebobranchia</taxon>
        <taxon>Cionidae</taxon>
        <taxon>Ciona</taxon>
    </lineage>
</organism>
<dbReference type="InterPro" id="IPR036812">
    <property type="entry name" value="NAD(P)_OxRdtase_dom_sf"/>
</dbReference>
<dbReference type="STRING" id="51511.ENSCSAVP00000002648"/>
<dbReference type="HOGENOM" id="CLU_023205_0_1_1"/>
<feature type="compositionally biased region" description="Basic and acidic residues" evidence="1">
    <location>
        <begin position="59"/>
        <end position="69"/>
    </location>
</feature>
<dbReference type="OMA" id="DDGMKKN"/>
<accession>H2YBF0</accession>
<dbReference type="InParanoid" id="H2YBF0"/>
<keyword evidence="5" id="KW-1185">Reference proteome</keyword>
<dbReference type="Gene3D" id="3.20.20.100">
    <property type="entry name" value="NADP-dependent oxidoreductase domain"/>
    <property type="match status" value="1"/>
</dbReference>
<dbReference type="Pfam" id="PF00248">
    <property type="entry name" value="Aldo_ket_red"/>
    <property type="match status" value="1"/>
</dbReference>
<dbReference type="Proteomes" id="UP000007875">
    <property type="component" value="Unassembled WGS sequence"/>
</dbReference>
<evidence type="ECO:0000256" key="2">
    <source>
        <dbReference type="SAM" id="SignalP"/>
    </source>
</evidence>
<feature type="domain" description="NADP-dependent oxidoreductase" evidence="3">
    <location>
        <begin position="114"/>
        <end position="378"/>
    </location>
</feature>
<name>H2YBF0_CIOSA</name>
<dbReference type="PRINTS" id="PR00069">
    <property type="entry name" value="ALDKETRDTASE"/>
</dbReference>
<dbReference type="AlphaFoldDB" id="H2YBF0"/>
<reference evidence="5" key="1">
    <citation type="submission" date="2003-08" db="EMBL/GenBank/DDBJ databases">
        <authorList>
            <person name="Birren B."/>
            <person name="Nusbaum C."/>
            <person name="Abebe A."/>
            <person name="Abouelleil A."/>
            <person name="Adekoya E."/>
            <person name="Ait-zahra M."/>
            <person name="Allen N."/>
            <person name="Allen T."/>
            <person name="An P."/>
            <person name="Anderson M."/>
            <person name="Anderson S."/>
            <person name="Arachchi H."/>
            <person name="Armbruster J."/>
            <person name="Bachantsang P."/>
            <person name="Baldwin J."/>
            <person name="Barry A."/>
            <person name="Bayul T."/>
            <person name="Blitshsteyn B."/>
            <person name="Bloom T."/>
            <person name="Blye J."/>
            <person name="Boguslavskiy L."/>
            <person name="Borowsky M."/>
            <person name="Boukhgalter B."/>
            <person name="Brunache A."/>
            <person name="Butler J."/>
            <person name="Calixte N."/>
            <person name="Calvo S."/>
            <person name="Camarata J."/>
            <person name="Campo K."/>
            <person name="Chang J."/>
            <person name="Cheshatsang Y."/>
            <person name="Citroen M."/>
            <person name="Collymore A."/>
            <person name="Considine T."/>
            <person name="Cook A."/>
            <person name="Cooke P."/>
            <person name="Corum B."/>
            <person name="Cuomo C."/>
            <person name="David R."/>
            <person name="Dawoe T."/>
            <person name="Degray S."/>
            <person name="Dodge S."/>
            <person name="Dooley K."/>
            <person name="Dorje P."/>
            <person name="Dorjee K."/>
            <person name="Dorris L."/>
            <person name="Duffey N."/>
            <person name="Dupes A."/>
            <person name="Elkins T."/>
            <person name="Engels R."/>
            <person name="Erickson J."/>
            <person name="Farina A."/>
            <person name="Faro S."/>
            <person name="Ferreira P."/>
            <person name="Fischer H."/>
            <person name="Fitzgerald M."/>
            <person name="Foley K."/>
            <person name="Gage D."/>
            <person name="Galagan J."/>
            <person name="Gearin G."/>
            <person name="Gnerre S."/>
            <person name="Gnirke A."/>
            <person name="Goyette A."/>
            <person name="Graham J."/>
            <person name="Grandbois E."/>
            <person name="Gyaltsen K."/>
            <person name="Hafez N."/>
            <person name="Hagopian D."/>
            <person name="Hagos B."/>
            <person name="Hall J."/>
            <person name="Hatcher B."/>
            <person name="Heller A."/>
            <person name="Higgins H."/>
            <person name="Honan T."/>
            <person name="Horn A."/>
            <person name="Houde N."/>
            <person name="Hughes L."/>
            <person name="Hulme W."/>
            <person name="Husby E."/>
            <person name="Iliev I."/>
            <person name="Jaffe D."/>
            <person name="Jones C."/>
            <person name="Kamal M."/>
            <person name="Kamat A."/>
            <person name="Kamvysselis M."/>
            <person name="Karlsson E."/>
            <person name="Kells C."/>
            <person name="Kieu A."/>
            <person name="Kisner P."/>
            <person name="Kodira C."/>
            <person name="Kulbokas E."/>
            <person name="Labutti K."/>
            <person name="Lama D."/>
            <person name="Landers T."/>
            <person name="Leger J."/>
            <person name="Levine S."/>
            <person name="Lewis D."/>
            <person name="Lewis T."/>
            <person name="Lindblad-toh K."/>
            <person name="Liu X."/>
            <person name="Lokyitsang T."/>
            <person name="Lokyitsang Y."/>
            <person name="Lucien O."/>
            <person name="Lui A."/>
            <person name="Ma L.J."/>
            <person name="Mabbitt R."/>
            <person name="Macdonald J."/>
            <person name="Maclean C."/>
            <person name="Major J."/>
            <person name="Manning J."/>
            <person name="Marabella R."/>
            <person name="Maru K."/>
            <person name="Matthews C."/>
            <person name="Mauceli E."/>
            <person name="Mccarthy M."/>
            <person name="Mcdonough S."/>
            <person name="Mcghee T."/>
            <person name="Meldrim J."/>
            <person name="Meneus L."/>
            <person name="Mesirov J."/>
            <person name="Mihalev A."/>
            <person name="Mihova T."/>
            <person name="Mikkelsen T."/>
            <person name="Mlenga V."/>
            <person name="Moru K."/>
            <person name="Mozes J."/>
            <person name="Mulrain L."/>
            <person name="Munson G."/>
            <person name="Naylor J."/>
            <person name="Newes C."/>
            <person name="Nguyen C."/>
            <person name="Nguyen N."/>
            <person name="Nguyen T."/>
            <person name="Nicol R."/>
            <person name="Nielsen C."/>
            <person name="Nizzari M."/>
            <person name="Norbu C."/>
            <person name="Norbu N."/>
            <person name="O'donnell P."/>
            <person name="Okoawo O."/>
            <person name="O'leary S."/>
            <person name="Omotosho B."/>
            <person name="O'neill K."/>
            <person name="Osman S."/>
            <person name="Parker S."/>
            <person name="Perrin D."/>
            <person name="Phunkhang P."/>
            <person name="Piqani B."/>
            <person name="Purcell S."/>
            <person name="Rachupka T."/>
            <person name="Ramasamy U."/>
            <person name="Rameau R."/>
            <person name="Ray V."/>
            <person name="Raymond C."/>
            <person name="Retta R."/>
            <person name="Richardson S."/>
            <person name="Rise C."/>
            <person name="Rodriguez J."/>
            <person name="Rogers J."/>
            <person name="Rogov P."/>
            <person name="Rutman M."/>
            <person name="Schupbach R."/>
            <person name="Seaman C."/>
            <person name="Settipalli S."/>
            <person name="Sharpe T."/>
            <person name="Sheridan J."/>
            <person name="Sherpa N."/>
            <person name="Shi J."/>
            <person name="Smirnov S."/>
            <person name="Smith C."/>
            <person name="Sougnez C."/>
            <person name="Spencer B."/>
            <person name="Stalker J."/>
            <person name="Stange-thomann N."/>
            <person name="Stavropoulos S."/>
            <person name="Stetson K."/>
            <person name="Stone C."/>
            <person name="Stone S."/>
            <person name="Stubbs M."/>
            <person name="Talamas J."/>
            <person name="Tchuinga P."/>
            <person name="Tenzing P."/>
            <person name="Tesfaye S."/>
            <person name="Theodore J."/>
            <person name="Thoulutsang Y."/>
            <person name="Topham K."/>
            <person name="Towey S."/>
            <person name="Tsamla T."/>
            <person name="Tsomo N."/>
            <person name="Vallee D."/>
            <person name="Vassiliev H."/>
            <person name="Venkataraman V."/>
            <person name="Vinson J."/>
            <person name="Vo A."/>
            <person name="Wade C."/>
            <person name="Wang S."/>
            <person name="Wangchuk T."/>
            <person name="Wangdi T."/>
            <person name="Whittaker C."/>
            <person name="Wilkinson J."/>
            <person name="Wu Y."/>
            <person name="Wyman D."/>
            <person name="Yadav S."/>
            <person name="Yang S."/>
            <person name="Yang X."/>
            <person name="Yeager S."/>
            <person name="Yee E."/>
            <person name="Young G."/>
            <person name="Zainoun J."/>
            <person name="Zembeck L."/>
            <person name="Zimmer A."/>
            <person name="Zody M."/>
            <person name="Lander E."/>
        </authorList>
    </citation>
    <scope>NUCLEOTIDE SEQUENCE [LARGE SCALE GENOMIC DNA]</scope>
</reference>
<sequence length="429" mass="47558">MLGAKTLLLSVFVMYVYCEEDPIINDNSAGTLDDSDSNSRYVITMDKGEENIDETISDQNKKEESKIPMEEEQVSPKPERKDVEEYDDDEVVSPVKRQEQLNVTLKSGHKMPLLGLGTYRLGTATYRITKEALEIGYRLIDTAKIYEASRKETSEQAIGKAIQASGVPRSEIFITTKIMPDLFGKTEMRKAVQNSLRALQTDYLDLLLIHYPDCGGDPYCKATGTFVEGWNHMAELVEEGLIRDIGVSNMFMEEVEKIWVETTAPISVVQNWFDPYYQDRSVRMLASKRGIMYTGYSALGVGWVDDGMKKNPVLTDSTIKQIADRRNCAPSDVILKWAITRGVAVIPGTTKSAHLRMNFNSLKVKLTEDDLMIMDSLDNKIKPLNDYGKQVSGGFGFGSILGGLLNLGKSVGSLFGFGGSSSGITGGEL</sequence>
<reference evidence="4" key="3">
    <citation type="submission" date="2025-09" db="UniProtKB">
        <authorList>
            <consortium name="Ensembl"/>
        </authorList>
    </citation>
    <scope>IDENTIFICATION</scope>
</reference>
<dbReference type="PANTHER" id="PTHR43827">
    <property type="entry name" value="2,5-DIKETO-D-GLUCONIC ACID REDUCTASE"/>
    <property type="match status" value="1"/>
</dbReference>
<protein>
    <recommendedName>
        <fullName evidence="3">NADP-dependent oxidoreductase domain-containing protein</fullName>
    </recommendedName>
</protein>
<dbReference type="CDD" id="cd19071">
    <property type="entry name" value="AKR_AKR1-5-like"/>
    <property type="match status" value="1"/>
</dbReference>
<dbReference type="SUPFAM" id="SSF51430">
    <property type="entry name" value="NAD(P)-linked oxidoreductase"/>
    <property type="match status" value="1"/>
</dbReference>
<dbReference type="PANTHER" id="PTHR43827:SF8">
    <property type="entry name" value="ALDO_KETO REDUCTASE FAMILY PROTEIN"/>
    <property type="match status" value="1"/>
</dbReference>
<evidence type="ECO:0000259" key="3">
    <source>
        <dbReference type="Pfam" id="PF00248"/>
    </source>
</evidence>